<comment type="caution">
    <text evidence="3">The sequence shown here is derived from an EMBL/GenBank/DDBJ whole genome shotgun (WGS) entry which is preliminary data.</text>
</comment>
<feature type="signal peptide" evidence="2">
    <location>
        <begin position="1"/>
        <end position="26"/>
    </location>
</feature>
<feature type="compositionally biased region" description="Acidic residues" evidence="1">
    <location>
        <begin position="156"/>
        <end position="174"/>
    </location>
</feature>
<evidence type="ECO:0000313" key="3">
    <source>
        <dbReference type="EMBL" id="KAK1444999.1"/>
    </source>
</evidence>
<proteinExistence type="predicted"/>
<name>A0AAD8PGM6_BABGI</name>
<feature type="region of interest" description="Disordered" evidence="1">
    <location>
        <begin position="204"/>
        <end position="231"/>
    </location>
</feature>
<sequence length="1372" mass="158798">MLISAILAVSKWQLVIVVGITYPGCAVSVNQWRTQIALRQSNGHPASVNRYTSVNPETSHNNKGRWKDTYISPFRQLQYASLIQGDLPPLRNAKHRNAFNGEFYPIPRLKLHDYRYAPVCFLSAFIRGHQHGNSSHSDKQVNKGLQSALFIKLDDEEGADDDMDDDDEQDEDDGWMLLDDGKRRISRKRINEIIEGVKATARRHRGRERKSSKIAIEEPDDVDSDLLDTDESETAELSRSLRFRTEGTNVKQEVESYEDLYATIEAMGDSKKKGDRDIHKFLKKKLKEVEELAKEARHTDGEEEEYTVEDFLEAFTDPTVIREDPTTVSYIFHRYLWQLKEYNRKNAFKVNPPKKAVTRDVYERIMRHVDQEENCGYRYPIEGTPDERYSDPNAYKRWGRTEMHTTEFLNRPRRTFGKVEENEETLEDMIASHSTVKHERQIQKELEDIKNKKLVADMSAINNLSATLSPEKESVVAETFTATVDWKDNIIKKDFLTIERNRQLQLLLALNPYNPWDEYRHMKMTKGRSNYEKPIPVTYKLKSIRIGMNVYGTTQNEETVEDKIPNSNEIDAEGKQRNDSTKKFDPIPEYFIRDYLHYFLVLPEDCEILKEFENAEYLYDVLRYFDIFEREAPEVAPELRDVQDRLFSIIFPGHDVFPRRPPNPVFPMTMTSEKRIDNYRINAINALAALLNVQRLAKGYTADIYSEHRVKLIIKTIENALNMEIQRLRLGISDLSISDVDAKLCVVDDAYLATLSAALSLFNITDGVENIVDSIILLTLSSIKEMRPHYLVAIMINMANIHKLPKSIFQKFFTAVVKHIETQMLEDLVKRASDASSPPWMTFETAIRILNVLARYPGALNRRFMESFMNLYEDSISALDVAEVEEIKETPTEINKLLGVPESEDWVSVRQPKNEVTEGRQREQDELKLRIRREMNINAMEERIKHCVWSLMACLSWCNLTGKYKHVIKTLNMSSYMKNYRMNSVGAIAILETCSQSTEEERTLVERALVSLMEVKDALNDDKWLEVMDVYQAATLPSKEGDAPRLKVDRVFIRSMLNNFALMRHPKPYVLRKAVDILQRYLHYLSKEQGQELLRQMCDTACDYCFLDRHSLNAERLDFPIIEMAHILLVSALNNVRIDTAWKNFLEIIKMFKHALSLEEIRETLAALKAANYSGVKDTCDMLMTRTCDIIEVMPSADEHMICDIMELLLSLGVAPIKLLRWYLYLKFHDIPESDMDRLSIDLVRGRKAYEVDFRGYKRPVGDSVKRELIDPIDEMYIPLNMDKDKPVVPTENLKYVMLNQTPEPPPYSGKIKPKQGVTLPRDIAIRLTKIVRNLYDSGSHLSQADIKLIKVANVLPKELVSSSSDVVEKAE</sequence>
<evidence type="ECO:0000256" key="2">
    <source>
        <dbReference type="SAM" id="SignalP"/>
    </source>
</evidence>
<feature type="region of interest" description="Disordered" evidence="1">
    <location>
        <begin position="156"/>
        <end position="175"/>
    </location>
</feature>
<protein>
    <submittedName>
        <fullName evidence="3">Uncharacterized protein</fullName>
    </submittedName>
</protein>
<evidence type="ECO:0000313" key="4">
    <source>
        <dbReference type="Proteomes" id="UP001230268"/>
    </source>
</evidence>
<feature type="chain" id="PRO_5042147986" evidence="2">
    <location>
        <begin position="27"/>
        <end position="1372"/>
    </location>
</feature>
<keyword evidence="2" id="KW-0732">Signal</keyword>
<gene>
    <name evidence="3" type="ORF">BgAZ_109050</name>
</gene>
<reference evidence="3" key="1">
    <citation type="submission" date="2023-08" db="EMBL/GenBank/DDBJ databases">
        <title>Draft sequence of the Babesia gibsoni genome.</title>
        <authorList>
            <person name="Yamagishi J.Y."/>
            <person name="Xuan X.X."/>
        </authorList>
    </citation>
    <scope>NUCLEOTIDE SEQUENCE</scope>
    <source>
        <strain evidence="3">Azabu</strain>
    </source>
</reference>
<feature type="compositionally biased region" description="Acidic residues" evidence="1">
    <location>
        <begin position="217"/>
        <end position="231"/>
    </location>
</feature>
<dbReference type="Proteomes" id="UP001230268">
    <property type="component" value="Unassembled WGS sequence"/>
</dbReference>
<accession>A0AAD8PGM6</accession>
<dbReference type="EMBL" id="JAVEPI010000001">
    <property type="protein sequence ID" value="KAK1444999.1"/>
    <property type="molecule type" value="Genomic_DNA"/>
</dbReference>
<evidence type="ECO:0000256" key="1">
    <source>
        <dbReference type="SAM" id="MobiDB-lite"/>
    </source>
</evidence>
<organism evidence="3 4">
    <name type="scientific">Babesia gibsoni</name>
    <dbReference type="NCBI Taxonomy" id="33632"/>
    <lineage>
        <taxon>Eukaryota</taxon>
        <taxon>Sar</taxon>
        <taxon>Alveolata</taxon>
        <taxon>Apicomplexa</taxon>
        <taxon>Aconoidasida</taxon>
        <taxon>Piroplasmida</taxon>
        <taxon>Babesiidae</taxon>
        <taxon>Babesia</taxon>
    </lineage>
</organism>
<keyword evidence="4" id="KW-1185">Reference proteome</keyword>